<keyword evidence="7" id="KW-1185">Reference proteome</keyword>
<dbReference type="GO" id="GO:0005524">
    <property type="term" value="F:ATP binding"/>
    <property type="evidence" value="ECO:0007669"/>
    <property type="project" value="UniProtKB-KW"/>
</dbReference>
<dbReference type="GO" id="GO:0016887">
    <property type="term" value="F:ATP hydrolysis activity"/>
    <property type="evidence" value="ECO:0007669"/>
    <property type="project" value="InterPro"/>
</dbReference>
<dbReference type="PANTHER" id="PTHR42781:SF4">
    <property type="entry name" value="SPERMIDINE_PUTRESCINE IMPORT ATP-BINDING PROTEIN POTA"/>
    <property type="match status" value="1"/>
</dbReference>
<dbReference type="InterPro" id="IPR027417">
    <property type="entry name" value="P-loop_NTPase"/>
</dbReference>
<keyword evidence="1" id="KW-0813">Transport</keyword>
<name>A0A261VAF1_9BORD</name>
<dbReference type="InterPro" id="IPR003439">
    <property type="entry name" value="ABC_transporter-like_ATP-bd"/>
</dbReference>
<dbReference type="InterPro" id="IPR050093">
    <property type="entry name" value="ABC_SmlMolc_Importer"/>
</dbReference>
<evidence type="ECO:0000256" key="3">
    <source>
        <dbReference type="ARBA" id="ARBA00022741"/>
    </source>
</evidence>
<evidence type="ECO:0000259" key="5">
    <source>
        <dbReference type="PROSITE" id="PS50893"/>
    </source>
</evidence>
<feature type="domain" description="ABC transporter" evidence="5">
    <location>
        <begin position="1"/>
        <end position="227"/>
    </location>
</feature>
<evidence type="ECO:0000313" key="6">
    <source>
        <dbReference type="EMBL" id="OZI71128.1"/>
    </source>
</evidence>
<reference evidence="7" key="1">
    <citation type="submission" date="2017-05" db="EMBL/GenBank/DDBJ databases">
        <title>Complete and WGS of Bordetella genogroups.</title>
        <authorList>
            <person name="Spilker T."/>
            <person name="Lipuma J."/>
        </authorList>
    </citation>
    <scope>NUCLEOTIDE SEQUENCE [LARGE SCALE GENOMIC DNA]</scope>
    <source>
        <strain evidence="7">AU6712</strain>
    </source>
</reference>
<dbReference type="EMBL" id="NEVU01000003">
    <property type="protein sequence ID" value="OZI71128.1"/>
    <property type="molecule type" value="Genomic_DNA"/>
</dbReference>
<keyword evidence="2" id="KW-1003">Cell membrane</keyword>
<dbReference type="Gene3D" id="3.40.50.300">
    <property type="entry name" value="P-loop containing nucleotide triphosphate hydrolases"/>
    <property type="match status" value="1"/>
</dbReference>
<sequence length="228" mass="25153">MIDIALRKIMQADDRRFDLDVRLRTASRRVVLFGPSGAGKSLTLRAVAGLLRPDSGHIAVNGRVFYDGERQVFLPTQQRRVAYLFQDYALFPHLTVGQNVAFALRSGWCNPRRRSVPAQAQRWIDAFELGAIVNSYPGQISGGQKQRTALARALAAEPELILLDEPFSALDAQLRGKMRQELRNLLDGLAVPMILITHDPADIDALGDVVFEVRDGRIAGDLRPAAAG</sequence>
<gene>
    <name evidence="6" type="ORF">CAL22_14765</name>
</gene>
<dbReference type="Pfam" id="PF00005">
    <property type="entry name" value="ABC_tran"/>
    <property type="match status" value="1"/>
</dbReference>
<protein>
    <submittedName>
        <fullName evidence="6">ABC transporter ATP-binding protein</fullName>
    </submittedName>
</protein>
<dbReference type="RefSeq" id="WP_094814502.1">
    <property type="nucleotide sequence ID" value="NZ_NEVU01000003.1"/>
</dbReference>
<dbReference type="PROSITE" id="PS50893">
    <property type="entry name" value="ABC_TRANSPORTER_2"/>
    <property type="match status" value="1"/>
</dbReference>
<dbReference type="AlphaFoldDB" id="A0A261VAF1"/>
<comment type="caution">
    <text evidence="6">The sequence shown here is derived from an EMBL/GenBank/DDBJ whole genome shotgun (WGS) entry which is preliminary data.</text>
</comment>
<keyword evidence="2" id="KW-0472">Membrane</keyword>
<dbReference type="Proteomes" id="UP000216429">
    <property type="component" value="Unassembled WGS sequence"/>
</dbReference>
<evidence type="ECO:0000313" key="7">
    <source>
        <dbReference type="Proteomes" id="UP000216429"/>
    </source>
</evidence>
<dbReference type="InterPro" id="IPR003593">
    <property type="entry name" value="AAA+_ATPase"/>
</dbReference>
<dbReference type="SUPFAM" id="SSF52540">
    <property type="entry name" value="P-loop containing nucleoside triphosphate hydrolases"/>
    <property type="match status" value="1"/>
</dbReference>
<proteinExistence type="predicted"/>
<evidence type="ECO:0000256" key="4">
    <source>
        <dbReference type="ARBA" id="ARBA00022840"/>
    </source>
</evidence>
<dbReference type="SMART" id="SM00382">
    <property type="entry name" value="AAA"/>
    <property type="match status" value="1"/>
</dbReference>
<dbReference type="OrthoDB" id="5298774at2"/>
<evidence type="ECO:0000256" key="2">
    <source>
        <dbReference type="ARBA" id="ARBA00022475"/>
    </source>
</evidence>
<keyword evidence="4 6" id="KW-0067">ATP-binding</keyword>
<accession>A0A261VAF1</accession>
<keyword evidence="3" id="KW-0547">Nucleotide-binding</keyword>
<evidence type="ECO:0000256" key="1">
    <source>
        <dbReference type="ARBA" id="ARBA00022448"/>
    </source>
</evidence>
<dbReference type="PANTHER" id="PTHR42781">
    <property type="entry name" value="SPERMIDINE/PUTRESCINE IMPORT ATP-BINDING PROTEIN POTA"/>
    <property type="match status" value="1"/>
</dbReference>
<organism evidence="6 7">
    <name type="scientific">Bordetella genomosp. 12</name>
    <dbReference type="NCBI Taxonomy" id="463035"/>
    <lineage>
        <taxon>Bacteria</taxon>
        <taxon>Pseudomonadati</taxon>
        <taxon>Pseudomonadota</taxon>
        <taxon>Betaproteobacteria</taxon>
        <taxon>Burkholderiales</taxon>
        <taxon>Alcaligenaceae</taxon>
        <taxon>Bordetella</taxon>
    </lineage>
</organism>